<protein>
    <submittedName>
        <fullName evidence="1">Uncharacterized protein</fullName>
    </submittedName>
</protein>
<evidence type="ECO:0000313" key="2">
    <source>
        <dbReference type="Proteomes" id="UP001317613"/>
    </source>
</evidence>
<proteinExistence type="predicted"/>
<name>A0AC59HNJ7_ENTFL</name>
<dbReference type="Proteomes" id="UP001317613">
    <property type="component" value="Chromosome"/>
</dbReference>
<reference evidence="1" key="1">
    <citation type="submission" date="2022-08" db="EMBL/GenBank/DDBJ databases">
        <title>Molecular epidemiological analysis of five strains of VanD-type vancomycin-resistant Enterococcus faecalis.</title>
        <authorList>
            <person name="Mimura K."/>
            <person name="Hashimoto Y."/>
            <person name="Tomita H."/>
        </authorList>
    </citation>
    <scope>NUCLEOTIDE SEQUENCE</scope>
    <source>
        <strain evidence="1">SVR2332</strain>
    </source>
</reference>
<organism evidence="1 2">
    <name type="scientific">Enterococcus faecalis</name>
    <name type="common">Streptococcus faecalis</name>
    <dbReference type="NCBI Taxonomy" id="1351"/>
    <lineage>
        <taxon>Bacteria</taxon>
        <taxon>Bacillati</taxon>
        <taxon>Bacillota</taxon>
        <taxon>Bacilli</taxon>
        <taxon>Lactobacillales</taxon>
        <taxon>Enterococcaceae</taxon>
        <taxon>Enterococcus</taxon>
    </lineage>
</organism>
<sequence length="126" mass="14500">MNHTRLLWLAQRKSDRFIRKNFSSIQIIVAYYILMTVISYLLFCLPIFREPDSHVPFIDLFFLAISTVSVTGLTTVDINSVFNDRGIVLLEVLFQVGGLGIMMISTVFFYFIKTAHHIKATSVNYD</sequence>
<dbReference type="EMBL" id="AP026729">
    <property type="protein sequence ID" value="BDQ61301.1"/>
    <property type="molecule type" value="Genomic_DNA"/>
</dbReference>
<gene>
    <name evidence="1" type="ORF">EfsSVR2332_13790</name>
</gene>
<accession>A0AC59HNJ7</accession>
<evidence type="ECO:0000313" key="1">
    <source>
        <dbReference type="EMBL" id="BDQ61301.1"/>
    </source>
</evidence>